<accession>A0ABV5MSQ4</accession>
<dbReference type="PANTHER" id="PTHR44520:SF2">
    <property type="entry name" value="RESPONSE REGULATOR RCP1"/>
    <property type="match status" value="1"/>
</dbReference>
<dbReference type="PANTHER" id="PTHR44520">
    <property type="entry name" value="RESPONSE REGULATOR RCP1-RELATED"/>
    <property type="match status" value="1"/>
</dbReference>
<proteinExistence type="predicted"/>
<evidence type="ECO:0000256" key="1">
    <source>
        <dbReference type="PROSITE-ProRule" id="PRU00169"/>
    </source>
</evidence>
<organism evidence="3 4">
    <name type="scientific">Dactylosporangium vinaceum</name>
    <dbReference type="NCBI Taxonomy" id="53362"/>
    <lineage>
        <taxon>Bacteria</taxon>
        <taxon>Bacillati</taxon>
        <taxon>Actinomycetota</taxon>
        <taxon>Actinomycetes</taxon>
        <taxon>Micromonosporales</taxon>
        <taxon>Micromonosporaceae</taxon>
        <taxon>Dactylosporangium</taxon>
    </lineage>
</organism>
<gene>
    <name evidence="3" type="ORF">ACFFTR_53015</name>
</gene>
<dbReference type="Pfam" id="PF00072">
    <property type="entry name" value="Response_reg"/>
    <property type="match status" value="1"/>
</dbReference>
<feature type="domain" description="Response regulatory" evidence="2">
    <location>
        <begin position="16"/>
        <end position="141"/>
    </location>
</feature>
<dbReference type="RefSeq" id="WP_223103971.1">
    <property type="nucleotide sequence ID" value="NZ_CP061913.1"/>
</dbReference>
<evidence type="ECO:0000259" key="2">
    <source>
        <dbReference type="PROSITE" id="PS50110"/>
    </source>
</evidence>
<dbReference type="InterPro" id="IPR052893">
    <property type="entry name" value="TCS_response_regulator"/>
</dbReference>
<evidence type="ECO:0000313" key="3">
    <source>
        <dbReference type="EMBL" id="MFB9451840.1"/>
    </source>
</evidence>
<feature type="modified residue" description="4-aspartylphosphate" evidence="1">
    <location>
        <position position="74"/>
    </location>
</feature>
<name>A0ABV5MSQ4_9ACTN</name>
<dbReference type="Gene3D" id="3.40.50.2300">
    <property type="match status" value="1"/>
</dbReference>
<comment type="caution">
    <text evidence="3">The sequence shown here is derived from an EMBL/GenBank/DDBJ whole genome shotgun (WGS) entry which is preliminary data.</text>
</comment>
<dbReference type="InterPro" id="IPR011006">
    <property type="entry name" value="CheY-like_superfamily"/>
</dbReference>
<sequence>MDVVTSLPRHGMAPLDVLIVDDDPADVTLIEEAFAEHDAEHRLHHVADGVEALAFLRRDAPYADAQRPDLILLDLNMPRIDGRQVLAEVKRDEQLKTIPVIVFTTSAAVTDILDSYGAHANAYITKPIDLDQFDRTITEIRRFYGTAVTLPHRDA</sequence>
<dbReference type="PROSITE" id="PS50110">
    <property type="entry name" value="RESPONSE_REGULATORY"/>
    <property type="match status" value="1"/>
</dbReference>
<protein>
    <submittedName>
        <fullName evidence="3">Response regulator</fullName>
    </submittedName>
</protein>
<dbReference type="CDD" id="cd17557">
    <property type="entry name" value="REC_Rcp-like"/>
    <property type="match status" value="1"/>
</dbReference>
<dbReference type="SMART" id="SM00448">
    <property type="entry name" value="REC"/>
    <property type="match status" value="1"/>
</dbReference>
<reference evidence="3 4" key="1">
    <citation type="submission" date="2024-09" db="EMBL/GenBank/DDBJ databases">
        <authorList>
            <person name="Sun Q."/>
            <person name="Mori K."/>
        </authorList>
    </citation>
    <scope>NUCLEOTIDE SEQUENCE [LARGE SCALE GENOMIC DNA]</scope>
    <source>
        <strain evidence="3 4">JCM 3307</strain>
    </source>
</reference>
<dbReference type="EMBL" id="JBHMCA010000093">
    <property type="protein sequence ID" value="MFB9451840.1"/>
    <property type="molecule type" value="Genomic_DNA"/>
</dbReference>
<keyword evidence="1" id="KW-0597">Phosphoprotein</keyword>
<evidence type="ECO:0000313" key="4">
    <source>
        <dbReference type="Proteomes" id="UP001589608"/>
    </source>
</evidence>
<dbReference type="Proteomes" id="UP001589608">
    <property type="component" value="Unassembled WGS sequence"/>
</dbReference>
<keyword evidence="4" id="KW-1185">Reference proteome</keyword>
<dbReference type="SUPFAM" id="SSF52172">
    <property type="entry name" value="CheY-like"/>
    <property type="match status" value="1"/>
</dbReference>
<dbReference type="InterPro" id="IPR001789">
    <property type="entry name" value="Sig_transdc_resp-reg_receiver"/>
</dbReference>